<accession>A0AAW1X198</accession>
<dbReference type="AlphaFoldDB" id="A0AAW1X198"/>
<name>A0AAW1X198_RUBAR</name>
<evidence type="ECO:0000313" key="2">
    <source>
        <dbReference type="EMBL" id="KAK9930691.1"/>
    </source>
</evidence>
<dbReference type="Proteomes" id="UP001457282">
    <property type="component" value="Unassembled WGS sequence"/>
</dbReference>
<evidence type="ECO:0000313" key="3">
    <source>
        <dbReference type="Proteomes" id="UP001457282"/>
    </source>
</evidence>
<reference evidence="2 3" key="1">
    <citation type="journal article" date="2023" name="G3 (Bethesda)">
        <title>A chromosome-length genome assembly and annotation of blackberry (Rubus argutus, cv. 'Hillquist').</title>
        <authorList>
            <person name="Bruna T."/>
            <person name="Aryal R."/>
            <person name="Dudchenko O."/>
            <person name="Sargent D.J."/>
            <person name="Mead D."/>
            <person name="Buti M."/>
            <person name="Cavallini A."/>
            <person name="Hytonen T."/>
            <person name="Andres J."/>
            <person name="Pham M."/>
            <person name="Weisz D."/>
            <person name="Mascagni F."/>
            <person name="Usai G."/>
            <person name="Natali L."/>
            <person name="Bassil N."/>
            <person name="Fernandez G.E."/>
            <person name="Lomsadze A."/>
            <person name="Armour M."/>
            <person name="Olukolu B."/>
            <person name="Poorten T."/>
            <person name="Britton C."/>
            <person name="Davik J."/>
            <person name="Ashrafi H."/>
            <person name="Aiden E.L."/>
            <person name="Borodovsky M."/>
            <person name="Worthington M."/>
        </authorList>
    </citation>
    <scope>NUCLEOTIDE SEQUENCE [LARGE SCALE GENOMIC DNA]</scope>
    <source>
        <strain evidence="2">PI 553951</strain>
    </source>
</reference>
<dbReference type="Gene3D" id="3.30.1640.10">
    <property type="entry name" value="mini-chromosome maintenance (MCM) complex, chain A, domain 1"/>
    <property type="match status" value="1"/>
</dbReference>
<evidence type="ECO:0000259" key="1">
    <source>
        <dbReference type="Pfam" id="PF14551"/>
    </source>
</evidence>
<keyword evidence="3" id="KW-1185">Reference proteome</keyword>
<dbReference type="InterPro" id="IPR027925">
    <property type="entry name" value="MCM_N"/>
</dbReference>
<sequence>MVANESTTMFVDFSHVMLFNNLLQKAISDEFLRLEPHLKNACNRFVMECRYNAILDDVNKDINVAFFNLLASKK</sequence>
<protein>
    <recommendedName>
        <fullName evidence="1">MCM N-terminal domain-containing protein</fullName>
    </recommendedName>
</protein>
<organism evidence="2 3">
    <name type="scientific">Rubus argutus</name>
    <name type="common">Southern blackberry</name>
    <dbReference type="NCBI Taxonomy" id="59490"/>
    <lineage>
        <taxon>Eukaryota</taxon>
        <taxon>Viridiplantae</taxon>
        <taxon>Streptophyta</taxon>
        <taxon>Embryophyta</taxon>
        <taxon>Tracheophyta</taxon>
        <taxon>Spermatophyta</taxon>
        <taxon>Magnoliopsida</taxon>
        <taxon>eudicotyledons</taxon>
        <taxon>Gunneridae</taxon>
        <taxon>Pentapetalae</taxon>
        <taxon>rosids</taxon>
        <taxon>fabids</taxon>
        <taxon>Rosales</taxon>
        <taxon>Rosaceae</taxon>
        <taxon>Rosoideae</taxon>
        <taxon>Rosoideae incertae sedis</taxon>
        <taxon>Rubus</taxon>
    </lineage>
</organism>
<proteinExistence type="predicted"/>
<dbReference type="EMBL" id="JBEDUW010000005">
    <property type="protein sequence ID" value="KAK9930691.1"/>
    <property type="molecule type" value="Genomic_DNA"/>
</dbReference>
<feature type="domain" description="MCM N-terminal" evidence="1">
    <location>
        <begin position="1"/>
        <end position="68"/>
    </location>
</feature>
<dbReference type="Pfam" id="PF14551">
    <property type="entry name" value="MCM_N"/>
    <property type="match status" value="1"/>
</dbReference>
<gene>
    <name evidence="2" type="ORF">M0R45_027720</name>
</gene>
<comment type="caution">
    <text evidence="2">The sequence shown here is derived from an EMBL/GenBank/DDBJ whole genome shotgun (WGS) entry which is preliminary data.</text>
</comment>